<reference evidence="2" key="1">
    <citation type="submission" date="2015-12" db="EMBL/GenBank/DDBJ databases">
        <title>Update maize B73 reference genome by single molecule sequencing technologies.</title>
        <authorList>
            <consortium name="Maize Genome Sequencing Project"/>
            <person name="Ware D."/>
        </authorList>
    </citation>
    <scope>NUCLEOTIDE SEQUENCE [LARGE SCALE GENOMIC DNA]</scope>
    <source>
        <tissue evidence="2">Seedling</tissue>
    </source>
</reference>
<accession>A0A1D6KTM3</accession>
<dbReference type="EMBL" id="CM007647">
    <property type="protein sequence ID" value="ONM05934.1"/>
    <property type="molecule type" value="Genomic_DNA"/>
</dbReference>
<evidence type="ECO:0000313" key="2">
    <source>
        <dbReference type="EMBL" id="ONM05934.1"/>
    </source>
</evidence>
<feature type="compositionally biased region" description="Polar residues" evidence="1">
    <location>
        <begin position="63"/>
        <end position="74"/>
    </location>
</feature>
<proteinExistence type="predicted"/>
<gene>
    <name evidence="2" type="ORF">ZEAMMB73_Zm00001d032727</name>
</gene>
<evidence type="ECO:0000256" key="1">
    <source>
        <dbReference type="SAM" id="MobiDB-lite"/>
    </source>
</evidence>
<name>A0A1D6KTM3_MAIZE</name>
<feature type="region of interest" description="Disordered" evidence="1">
    <location>
        <begin position="63"/>
        <end position="85"/>
    </location>
</feature>
<dbReference type="AlphaFoldDB" id="A0A1D6KTM3"/>
<organism evidence="2">
    <name type="scientific">Zea mays</name>
    <name type="common">Maize</name>
    <dbReference type="NCBI Taxonomy" id="4577"/>
    <lineage>
        <taxon>Eukaryota</taxon>
        <taxon>Viridiplantae</taxon>
        <taxon>Streptophyta</taxon>
        <taxon>Embryophyta</taxon>
        <taxon>Tracheophyta</taxon>
        <taxon>Spermatophyta</taxon>
        <taxon>Magnoliopsida</taxon>
        <taxon>Liliopsida</taxon>
        <taxon>Poales</taxon>
        <taxon>Poaceae</taxon>
        <taxon>PACMAD clade</taxon>
        <taxon>Panicoideae</taxon>
        <taxon>Andropogonodae</taxon>
        <taxon>Andropogoneae</taxon>
        <taxon>Tripsacinae</taxon>
        <taxon>Zea</taxon>
    </lineage>
</organism>
<dbReference type="InParanoid" id="A0A1D6KTM3"/>
<protein>
    <submittedName>
        <fullName evidence="2">Uncharacterized protein</fullName>
    </submittedName>
</protein>
<sequence length="117" mass="12861">MVHHQAAGGWATTAEGQCVRIKRRVEENGERARIRSGSCCGSLLFLFTRVFLTSGETARSRSETTIVGKSQPSVTPLHVRDPQTSSSCFRIGKLSQATVLRYYAAVESSRKKEGVED</sequence>